<dbReference type="EMBL" id="JAHESC010000083">
    <property type="protein sequence ID" value="MBT1690733.1"/>
    <property type="molecule type" value="Genomic_DNA"/>
</dbReference>
<keyword evidence="2" id="KW-1185">Reference proteome</keyword>
<gene>
    <name evidence="1" type="ORF">KK078_29480</name>
</gene>
<evidence type="ECO:0000313" key="1">
    <source>
        <dbReference type="EMBL" id="MBT1690733.1"/>
    </source>
</evidence>
<comment type="caution">
    <text evidence="1">The sequence shown here is derived from an EMBL/GenBank/DDBJ whole genome shotgun (WGS) entry which is preliminary data.</text>
</comment>
<accession>A0AAP2DF74</accession>
<dbReference type="AlphaFoldDB" id="A0AAP2DF74"/>
<sequence>MEAHYYTVKVAWSRDRRGMMWSPEFDTHGTTNKCIEVATPPEFPKGVAGVWSPEHLLTGAVSSCFMTTFLAVAEHSKLAFTSFSCHAQGKLDTVDGKLQMTEILLTPSVYIESADDREKALRVLAKTEQACPITHSLKAAVKVTMVVETR</sequence>
<dbReference type="InterPro" id="IPR052707">
    <property type="entry name" value="OsmC_Ohr_Peroxiredoxin"/>
</dbReference>
<proteinExistence type="predicted"/>
<dbReference type="SUPFAM" id="SSF82784">
    <property type="entry name" value="OsmC-like"/>
    <property type="match status" value="1"/>
</dbReference>
<dbReference type="Proteomes" id="UP001319180">
    <property type="component" value="Unassembled WGS sequence"/>
</dbReference>
<dbReference type="PANTHER" id="PTHR42830:SF2">
    <property type="entry name" value="OSMC_OHR FAMILY PROTEIN"/>
    <property type="match status" value="1"/>
</dbReference>
<dbReference type="InterPro" id="IPR015946">
    <property type="entry name" value="KH_dom-like_a/b"/>
</dbReference>
<reference evidence="1 2" key="1">
    <citation type="submission" date="2021-05" db="EMBL/GenBank/DDBJ databases">
        <title>A Polyphasic approach of four new species of the genus Ohtaekwangia: Ohtaekwangia histidinii sp. nov., Ohtaekwangia cretensis sp. nov., Ohtaekwangia indiensis sp. nov., Ohtaekwangia reichenbachii sp. nov. from diverse environment.</title>
        <authorList>
            <person name="Octaviana S."/>
        </authorList>
    </citation>
    <scope>NUCLEOTIDE SEQUENCE [LARGE SCALE GENOMIC DNA]</scope>
    <source>
        <strain evidence="1 2">PWU37</strain>
    </source>
</reference>
<dbReference type="Gene3D" id="3.30.300.20">
    <property type="match status" value="1"/>
</dbReference>
<name>A0AAP2DF74_9BACT</name>
<evidence type="ECO:0000313" key="2">
    <source>
        <dbReference type="Proteomes" id="UP001319180"/>
    </source>
</evidence>
<organism evidence="1 2">
    <name type="scientific">Dawidia soli</name>
    <dbReference type="NCBI Taxonomy" id="2782352"/>
    <lineage>
        <taxon>Bacteria</taxon>
        <taxon>Pseudomonadati</taxon>
        <taxon>Bacteroidota</taxon>
        <taxon>Cytophagia</taxon>
        <taxon>Cytophagales</taxon>
        <taxon>Chryseotaleaceae</taxon>
        <taxon>Dawidia</taxon>
    </lineage>
</organism>
<protein>
    <submittedName>
        <fullName evidence="1">OsmC family protein</fullName>
    </submittedName>
</protein>
<dbReference type="InterPro" id="IPR003718">
    <property type="entry name" value="OsmC/Ohr_fam"/>
</dbReference>
<dbReference type="Pfam" id="PF02566">
    <property type="entry name" value="OsmC"/>
    <property type="match status" value="1"/>
</dbReference>
<dbReference type="PANTHER" id="PTHR42830">
    <property type="entry name" value="OSMOTICALLY INDUCIBLE FAMILY PROTEIN"/>
    <property type="match status" value="1"/>
</dbReference>
<dbReference type="RefSeq" id="WP_254094469.1">
    <property type="nucleotide sequence ID" value="NZ_JAHESC010000083.1"/>
</dbReference>
<dbReference type="InterPro" id="IPR036102">
    <property type="entry name" value="OsmC/Ohrsf"/>
</dbReference>